<gene>
    <name evidence="3" type="ORF">AB8O55_18855</name>
</gene>
<dbReference type="PANTHER" id="PTHR35177:SF2">
    <property type="entry name" value="HYDROGENASE MATURATION FACTOR HYBG"/>
    <property type="match status" value="1"/>
</dbReference>
<dbReference type="PROSITE" id="PS01097">
    <property type="entry name" value="HUPF_HYPC"/>
    <property type="match status" value="1"/>
</dbReference>
<evidence type="ECO:0000256" key="2">
    <source>
        <dbReference type="SAM" id="MobiDB-lite"/>
    </source>
</evidence>
<reference evidence="3 4" key="1">
    <citation type="submission" date="2024-08" db="EMBL/GenBank/DDBJ databases">
        <title>Genome mining of Saccharopolyspora cebuensis PGLac3 from Nigerian medicinal plant.</title>
        <authorList>
            <person name="Ezeobiora C.E."/>
            <person name="Igbokwe N.H."/>
            <person name="Amin D.H."/>
            <person name="Mendie U.E."/>
        </authorList>
    </citation>
    <scope>NUCLEOTIDE SEQUENCE [LARGE SCALE GENOMIC DNA]</scope>
    <source>
        <strain evidence="3 4">PGLac3</strain>
    </source>
</reference>
<accession>A0ABV4CPW9</accession>
<sequence length="104" mass="11278">MCLAVPGKVVQLWERDGTLMADVDFGGVRKQVCLQYLPEVVVGDYVIVHVGFAIQHLDEKSALETLAAFQELGLLEEEFADPFADGGGAQDLPPPRTTTEEMGS</sequence>
<feature type="region of interest" description="Disordered" evidence="2">
    <location>
        <begin position="81"/>
        <end position="104"/>
    </location>
</feature>
<dbReference type="Pfam" id="PF01455">
    <property type="entry name" value="HupF_HypC"/>
    <property type="match status" value="1"/>
</dbReference>
<evidence type="ECO:0000313" key="3">
    <source>
        <dbReference type="EMBL" id="MEY8041469.1"/>
    </source>
</evidence>
<dbReference type="EMBL" id="JBGEHV010000037">
    <property type="protein sequence ID" value="MEY8041469.1"/>
    <property type="molecule type" value="Genomic_DNA"/>
</dbReference>
<comment type="similarity">
    <text evidence="1">Belongs to the HupF/HypC family.</text>
</comment>
<keyword evidence="4" id="KW-1185">Reference proteome</keyword>
<dbReference type="PANTHER" id="PTHR35177">
    <property type="entry name" value="HYDROGENASE MATURATION FACTOR HYBG"/>
    <property type="match status" value="1"/>
</dbReference>
<dbReference type="Gene3D" id="2.30.30.140">
    <property type="match status" value="1"/>
</dbReference>
<evidence type="ECO:0000313" key="4">
    <source>
        <dbReference type="Proteomes" id="UP001564626"/>
    </source>
</evidence>
<dbReference type="NCBIfam" id="TIGR00074">
    <property type="entry name" value="hypC_hupF"/>
    <property type="match status" value="1"/>
</dbReference>
<dbReference type="InterPro" id="IPR019812">
    <property type="entry name" value="Hydgase_assmbl_chp_CS"/>
</dbReference>
<organism evidence="3 4">
    <name type="scientific">Saccharopolyspora cebuensis</name>
    <dbReference type="NCBI Taxonomy" id="418759"/>
    <lineage>
        <taxon>Bacteria</taxon>
        <taxon>Bacillati</taxon>
        <taxon>Actinomycetota</taxon>
        <taxon>Actinomycetes</taxon>
        <taxon>Pseudonocardiales</taxon>
        <taxon>Pseudonocardiaceae</taxon>
        <taxon>Saccharopolyspora</taxon>
    </lineage>
</organism>
<dbReference type="Proteomes" id="UP001564626">
    <property type="component" value="Unassembled WGS sequence"/>
</dbReference>
<dbReference type="PRINTS" id="PR00445">
    <property type="entry name" value="HUPFHYPC"/>
</dbReference>
<protein>
    <submittedName>
        <fullName evidence="3">HypC/HybG/HupF family hydrogenase formation chaperone</fullName>
    </submittedName>
</protein>
<dbReference type="SUPFAM" id="SSF159127">
    <property type="entry name" value="HupF/HypC-like"/>
    <property type="match status" value="1"/>
</dbReference>
<comment type="caution">
    <text evidence="3">The sequence shown here is derived from an EMBL/GenBank/DDBJ whole genome shotgun (WGS) entry which is preliminary data.</text>
</comment>
<evidence type="ECO:0000256" key="1">
    <source>
        <dbReference type="ARBA" id="ARBA00006018"/>
    </source>
</evidence>
<name>A0ABV4CPW9_9PSEU</name>
<dbReference type="InterPro" id="IPR001109">
    <property type="entry name" value="Hydrogenase_HupF/HypC"/>
</dbReference>
<proteinExistence type="inferred from homology"/>